<feature type="coiled-coil region" evidence="5">
    <location>
        <begin position="548"/>
        <end position="582"/>
    </location>
</feature>
<proteinExistence type="predicted"/>
<evidence type="ECO:0000256" key="4">
    <source>
        <dbReference type="PROSITE-ProRule" id="PRU00024"/>
    </source>
</evidence>
<name>A0A3N0XH50_ANAGA</name>
<dbReference type="InterPro" id="IPR001841">
    <property type="entry name" value="Znf_RING"/>
</dbReference>
<evidence type="ECO:0000256" key="2">
    <source>
        <dbReference type="ARBA" id="ARBA00022771"/>
    </source>
</evidence>
<dbReference type="PANTHER" id="PTHR25465">
    <property type="entry name" value="B-BOX DOMAIN CONTAINING"/>
    <property type="match status" value="1"/>
</dbReference>
<dbReference type="InterPro" id="IPR043136">
    <property type="entry name" value="B30.2/SPRY_sf"/>
</dbReference>
<dbReference type="AlphaFoldDB" id="A0A3N0XH50"/>
<feature type="coiled-coil region" evidence="5">
    <location>
        <begin position="211"/>
        <end position="296"/>
    </location>
</feature>
<reference evidence="8 9" key="1">
    <citation type="submission" date="2018-10" db="EMBL/GenBank/DDBJ databases">
        <title>Genome assembly for a Yunnan-Guizhou Plateau 3E fish, Anabarilius grahami (Regan), and its evolutionary and genetic applications.</title>
        <authorList>
            <person name="Jiang W."/>
        </authorList>
    </citation>
    <scope>NUCLEOTIDE SEQUENCE [LARGE SCALE GENOMIC DNA]</scope>
    <source>
        <strain evidence="8">AG-KIZ</strain>
        <tissue evidence="8">Muscle</tissue>
    </source>
</reference>
<feature type="coiled-coil region" evidence="5">
    <location>
        <begin position="472"/>
        <end position="524"/>
    </location>
</feature>
<gene>
    <name evidence="8" type="ORF">DPX16_21216</name>
</gene>
<dbReference type="Pfam" id="PF00643">
    <property type="entry name" value="zf-B_box"/>
    <property type="match status" value="2"/>
</dbReference>
<dbReference type="PANTHER" id="PTHR25465:SF5">
    <property type="entry name" value="E3 UBIQUITIN_ISG15 LIGASE TRIM25-RELATED"/>
    <property type="match status" value="1"/>
</dbReference>
<feature type="domain" description="B box-type" evidence="7">
    <location>
        <begin position="149"/>
        <end position="189"/>
    </location>
</feature>
<feature type="domain" description="RING-type" evidence="6">
    <location>
        <begin position="15"/>
        <end position="58"/>
    </location>
</feature>
<organism evidence="8 9">
    <name type="scientific">Anabarilius grahami</name>
    <name type="common">Kanglang fish</name>
    <name type="synonym">Barilius grahami</name>
    <dbReference type="NCBI Taxonomy" id="495550"/>
    <lineage>
        <taxon>Eukaryota</taxon>
        <taxon>Metazoa</taxon>
        <taxon>Chordata</taxon>
        <taxon>Craniata</taxon>
        <taxon>Vertebrata</taxon>
        <taxon>Euteleostomi</taxon>
        <taxon>Actinopterygii</taxon>
        <taxon>Neopterygii</taxon>
        <taxon>Teleostei</taxon>
        <taxon>Ostariophysi</taxon>
        <taxon>Cypriniformes</taxon>
        <taxon>Xenocyprididae</taxon>
        <taxon>Xenocypridinae</taxon>
        <taxon>Xenocypridinae incertae sedis</taxon>
        <taxon>Anabarilius</taxon>
    </lineage>
</organism>
<dbReference type="Gene3D" id="3.30.40.10">
    <property type="entry name" value="Zinc/RING finger domain, C3HC4 (zinc finger)"/>
    <property type="match status" value="2"/>
</dbReference>
<dbReference type="SMART" id="SM00336">
    <property type="entry name" value="BBOX"/>
    <property type="match status" value="2"/>
</dbReference>
<dbReference type="PROSITE" id="PS50119">
    <property type="entry name" value="ZF_BBOX"/>
    <property type="match status" value="1"/>
</dbReference>
<dbReference type="OrthoDB" id="6105938at2759"/>
<keyword evidence="2 4" id="KW-0863">Zinc-finger</keyword>
<dbReference type="Gene3D" id="2.60.120.920">
    <property type="match status" value="1"/>
</dbReference>
<dbReference type="SUPFAM" id="SSF49899">
    <property type="entry name" value="Concanavalin A-like lectins/glucanases"/>
    <property type="match status" value="1"/>
</dbReference>
<keyword evidence="3" id="KW-0862">Zinc</keyword>
<keyword evidence="9" id="KW-1185">Reference proteome</keyword>
<dbReference type="GO" id="GO:0016874">
    <property type="term" value="F:ligase activity"/>
    <property type="evidence" value="ECO:0007669"/>
    <property type="project" value="UniProtKB-KW"/>
</dbReference>
<dbReference type="SMART" id="SM00184">
    <property type="entry name" value="RING"/>
    <property type="match status" value="1"/>
</dbReference>
<evidence type="ECO:0000256" key="1">
    <source>
        <dbReference type="ARBA" id="ARBA00022723"/>
    </source>
</evidence>
<evidence type="ECO:0000259" key="6">
    <source>
        <dbReference type="PROSITE" id="PS50089"/>
    </source>
</evidence>
<dbReference type="InterPro" id="IPR000315">
    <property type="entry name" value="Znf_B-box"/>
</dbReference>
<dbReference type="CDD" id="cd19769">
    <property type="entry name" value="Bbox2_TRIM16-like"/>
    <property type="match status" value="2"/>
</dbReference>
<dbReference type="InterPro" id="IPR013083">
    <property type="entry name" value="Znf_RING/FYVE/PHD"/>
</dbReference>
<comment type="caution">
    <text evidence="8">The sequence shown here is derived from an EMBL/GenBank/DDBJ whole genome shotgun (WGS) entry which is preliminary data.</text>
</comment>
<dbReference type="Pfam" id="PF25600">
    <property type="entry name" value="TRIM_CC"/>
    <property type="match status" value="2"/>
</dbReference>
<evidence type="ECO:0000313" key="8">
    <source>
        <dbReference type="EMBL" id="ROI24864.1"/>
    </source>
</evidence>
<evidence type="ECO:0000256" key="3">
    <source>
        <dbReference type="ARBA" id="ARBA00022833"/>
    </source>
</evidence>
<dbReference type="InterPro" id="IPR006574">
    <property type="entry name" value="PRY"/>
</dbReference>
<dbReference type="Gene3D" id="3.30.160.60">
    <property type="entry name" value="Classic Zinc Finger"/>
    <property type="match status" value="2"/>
</dbReference>
<dbReference type="Proteomes" id="UP000281406">
    <property type="component" value="Unassembled WGS sequence"/>
</dbReference>
<dbReference type="SUPFAM" id="SSF57850">
    <property type="entry name" value="RING/U-box"/>
    <property type="match status" value="1"/>
</dbReference>
<evidence type="ECO:0000313" key="9">
    <source>
        <dbReference type="Proteomes" id="UP000281406"/>
    </source>
</evidence>
<dbReference type="SUPFAM" id="SSF57845">
    <property type="entry name" value="B-box zinc-binding domain"/>
    <property type="match status" value="2"/>
</dbReference>
<keyword evidence="5" id="KW-0175">Coiled coil</keyword>
<sequence length="708" mass="82111">MAESSVSLAQDQFSCSICLDLLRDPVTIPCGHSYCMNCITGCWDQDDQKRVYSCPQCRQTFTPRPVLGKNTMLAEVVETLKKTKLQAARPVQCYTGSGDVECDICTGDKNKAIKSCLVCLNSYCQNHLEQHESFFKGKRHNLMDATGRLQEMICPQHEKLLEIFCRNDQHCICYLCTMNVHKDHKTVSAAAERTEKQRHLEETQRINQQRIQERQKELEDLREAVESHKHSAQAAVEDSERIFTELIRSIERSRSEVKQLIRDQEKAAVSRAEEQLERLEQEIDDLKRRDAELELLSHTDHHIHFLQSFQSLSVPPGSTDSSSIIISSRLSFDDVGKSVSHLREKLEHFCREEIEKISDKCCWDQDDQKRVYSCPQCRQTFTPRPVLGKNTMLAEVVEKLKKTKLQAARPAQCYTESGDVECDVCTGDKNKAIKSCLMICPQHEKLLEIYCRSDKKCINLLCMVDEHKNHKTVSAAAERNEKQRQLEEIQRKFHQRIQERQKELEDLREAVESHKRSAQAAVEDSERIFTELIRSIERSRSEVTQLIRDQEKAAVSRAEEILERLEQEIDDLKRRDAELEQLSHTDHHIHFLQSFQSLSVPLGSTDSSSITVCYHLSFDDVSKSVSHLREKLEHFCREEIENISYMDSHRFTLDANTVHKYLCLSEENRMITETNTDQLYPDHPDRFDGRPQVLCRESACGRCYWEVE</sequence>
<dbReference type="InterPro" id="IPR051051">
    <property type="entry name" value="E3_ubiq-ligase_TRIM/RNF"/>
</dbReference>
<dbReference type="Pfam" id="PF15227">
    <property type="entry name" value="zf-C3HC4_4"/>
    <property type="match status" value="1"/>
</dbReference>
<keyword evidence="8" id="KW-0436">Ligase</keyword>
<keyword evidence="1" id="KW-0479">Metal-binding</keyword>
<protein>
    <submittedName>
        <fullName evidence="8">E3 ubiquitin/ISG15 ligase TRIM25</fullName>
    </submittedName>
</protein>
<dbReference type="PROSITE" id="PS50089">
    <property type="entry name" value="ZF_RING_2"/>
    <property type="match status" value="1"/>
</dbReference>
<dbReference type="SMART" id="SM00589">
    <property type="entry name" value="PRY"/>
    <property type="match status" value="1"/>
</dbReference>
<dbReference type="EMBL" id="RJVU01073245">
    <property type="protein sequence ID" value="ROI24864.1"/>
    <property type="molecule type" value="Genomic_DNA"/>
</dbReference>
<evidence type="ECO:0000256" key="5">
    <source>
        <dbReference type="SAM" id="Coils"/>
    </source>
</evidence>
<evidence type="ECO:0000259" key="7">
    <source>
        <dbReference type="PROSITE" id="PS50119"/>
    </source>
</evidence>
<dbReference type="Pfam" id="PF13765">
    <property type="entry name" value="PRY"/>
    <property type="match status" value="1"/>
</dbReference>
<dbReference type="InterPro" id="IPR058030">
    <property type="entry name" value="TRIM8/14/16/25/29/45/65_CC"/>
</dbReference>
<accession>A0A3N0XH50</accession>
<dbReference type="Gene3D" id="4.10.830.40">
    <property type="match status" value="1"/>
</dbReference>
<dbReference type="InterPro" id="IPR017907">
    <property type="entry name" value="Znf_RING_CS"/>
</dbReference>
<dbReference type="PROSITE" id="PS00518">
    <property type="entry name" value="ZF_RING_1"/>
    <property type="match status" value="1"/>
</dbReference>
<dbReference type="InterPro" id="IPR013320">
    <property type="entry name" value="ConA-like_dom_sf"/>
</dbReference>
<dbReference type="GO" id="GO:0008270">
    <property type="term" value="F:zinc ion binding"/>
    <property type="evidence" value="ECO:0007669"/>
    <property type="project" value="UniProtKB-KW"/>
</dbReference>